<dbReference type="AlphaFoldDB" id="A0A1I7BDM4"/>
<feature type="transmembrane region" description="Helical" evidence="1">
    <location>
        <begin position="42"/>
        <end position="63"/>
    </location>
</feature>
<feature type="transmembrane region" description="Helical" evidence="1">
    <location>
        <begin position="178"/>
        <end position="198"/>
    </location>
</feature>
<keyword evidence="3" id="KW-1185">Reference proteome</keyword>
<proteinExistence type="predicted"/>
<name>A0A1I7BDM4_9ACTN</name>
<evidence type="ECO:0000313" key="3">
    <source>
        <dbReference type="Proteomes" id="UP000199546"/>
    </source>
</evidence>
<protein>
    <submittedName>
        <fullName evidence="2">Uncharacterized protein</fullName>
    </submittedName>
</protein>
<dbReference type="Proteomes" id="UP000199546">
    <property type="component" value="Unassembled WGS sequence"/>
</dbReference>
<evidence type="ECO:0000256" key="1">
    <source>
        <dbReference type="SAM" id="Phobius"/>
    </source>
</evidence>
<feature type="transmembrane region" description="Helical" evidence="1">
    <location>
        <begin position="75"/>
        <end position="98"/>
    </location>
</feature>
<keyword evidence="1" id="KW-1133">Transmembrane helix</keyword>
<evidence type="ECO:0000313" key="2">
    <source>
        <dbReference type="EMBL" id="SFT85221.1"/>
    </source>
</evidence>
<accession>A0A1I7BDM4</accession>
<feature type="transmembrane region" description="Helical" evidence="1">
    <location>
        <begin position="154"/>
        <end position="172"/>
    </location>
</feature>
<sequence>MLSIMTADAADTTSWSHALSILERMPTETALARRRRWRQQRAFLIAAALVAGAAVTTVLSILVDPRSLQDGREVGTLQAVAGWCIAAAGLTLQVWGLALQLLGSRRTRPWSGPLTVLSRGQRRHLIAVVSRRQALDSAPLPLARLTAEQLVQQGYALASNVGLTLPFSGTWIADPSTWRGVLVLFMVAMNLLAGIFLLRDARRGRSFLRVSTPTTADA</sequence>
<organism evidence="2 3">
    <name type="scientific">Geodermatophilus amargosae</name>
    <dbReference type="NCBI Taxonomy" id="1296565"/>
    <lineage>
        <taxon>Bacteria</taxon>
        <taxon>Bacillati</taxon>
        <taxon>Actinomycetota</taxon>
        <taxon>Actinomycetes</taxon>
        <taxon>Geodermatophilales</taxon>
        <taxon>Geodermatophilaceae</taxon>
        <taxon>Geodermatophilus</taxon>
    </lineage>
</organism>
<keyword evidence="1" id="KW-0812">Transmembrane</keyword>
<keyword evidence="1" id="KW-0472">Membrane</keyword>
<dbReference type="EMBL" id="FPBA01000013">
    <property type="protein sequence ID" value="SFT85221.1"/>
    <property type="molecule type" value="Genomic_DNA"/>
</dbReference>
<gene>
    <name evidence="2" type="ORF">SAMN05660657_03516</name>
</gene>
<reference evidence="3" key="1">
    <citation type="submission" date="2016-10" db="EMBL/GenBank/DDBJ databases">
        <authorList>
            <person name="Varghese N."/>
            <person name="Submissions S."/>
        </authorList>
    </citation>
    <scope>NUCLEOTIDE SEQUENCE [LARGE SCALE GENOMIC DNA]</scope>
    <source>
        <strain evidence="3">DSM 46136</strain>
    </source>
</reference>